<reference evidence="3" key="2">
    <citation type="submission" date="2015-06" db="UniProtKB">
        <authorList>
            <consortium name="EnsemblPlants"/>
        </authorList>
    </citation>
    <scope>IDENTIFICATION</scope>
    <source>
        <strain evidence="3">DM1-3 516 R44</strain>
    </source>
</reference>
<evidence type="ECO:0000256" key="1">
    <source>
        <dbReference type="SAM" id="MobiDB-lite"/>
    </source>
</evidence>
<keyword evidence="2" id="KW-1133">Transmembrane helix</keyword>
<evidence type="ECO:0000256" key="2">
    <source>
        <dbReference type="SAM" id="Phobius"/>
    </source>
</evidence>
<evidence type="ECO:0000313" key="3">
    <source>
        <dbReference type="EnsemblPlants" id="PGSC0003DMT400090037"/>
    </source>
</evidence>
<evidence type="ECO:0000313" key="4">
    <source>
        <dbReference type="Proteomes" id="UP000011115"/>
    </source>
</evidence>
<feature type="transmembrane region" description="Helical" evidence="2">
    <location>
        <begin position="160"/>
        <end position="178"/>
    </location>
</feature>
<keyword evidence="2" id="KW-0472">Membrane</keyword>
<feature type="transmembrane region" description="Helical" evidence="2">
    <location>
        <begin position="120"/>
        <end position="140"/>
    </location>
</feature>
<name>M1DJH2_SOLTU</name>
<keyword evidence="2" id="KW-0812">Transmembrane</keyword>
<dbReference type="PaxDb" id="4113-PGSC0003DMT400090037"/>
<keyword evidence="4" id="KW-1185">Reference proteome</keyword>
<feature type="compositionally biased region" description="Polar residues" evidence="1">
    <location>
        <begin position="52"/>
        <end position="76"/>
    </location>
</feature>
<accession>M1DJH2</accession>
<proteinExistence type="predicted"/>
<protein>
    <submittedName>
        <fullName evidence="3">Uncharacterized protein</fullName>
    </submittedName>
</protein>
<dbReference type="Gramene" id="PGSC0003DMT400090037">
    <property type="protein sequence ID" value="PGSC0003DMT400090037"/>
    <property type="gene ID" value="PGSC0003DMG400039608"/>
</dbReference>
<dbReference type="InParanoid" id="M1DJH2"/>
<sequence>MNQEQIYITQFVTPRIRNKPKYRFREVAGATYGHHPRTVGQTTARAGGPWLTTATPPQTSTENWLSPDSRTDPQSVDQTTVQVLSIQITLRSISDLQISSVPYPRLGGSSGRDKLVIKALGLRVLGCLKAVLSRVIFMGVKCTTSNEREAMKCFRKTSPSLLFLSCVGMISFLIRRYALKIMPPRRANTRNVNARNANTNPLVPD</sequence>
<dbReference type="Proteomes" id="UP000011115">
    <property type="component" value="Unassembled WGS sequence"/>
</dbReference>
<dbReference type="HOGENOM" id="CLU_1339536_0_0_1"/>
<organism evidence="3 4">
    <name type="scientific">Solanum tuberosum</name>
    <name type="common">Potato</name>
    <dbReference type="NCBI Taxonomy" id="4113"/>
    <lineage>
        <taxon>Eukaryota</taxon>
        <taxon>Viridiplantae</taxon>
        <taxon>Streptophyta</taxon>
        <taxon>Embryophyta</taxon>
        <taxon>Tracheophyta</taxon>
        <taxon>Spermatophyta</taxon>
        <taxon>Magnoliopsida</taxon>
        <taxon>eudicotyledons</taxon>
        <taxon>Gunneridae</taxon>
        <taxon>Pentapetalae</taxon>
        <taxon>asterids</taxon>
        <taxon>lamiids</taxon>
        <taxon>Solanales</taxon>
        <taxon>Solanaceae</taxon>
        <taxon>Solanoideae</taxon>
        <taxon>Solaneae</taxon>
        <taxon>Solanum</taxon>
    </lineage>
</organism>
<reference evidence="4" key="1">
    <citation type="journal article" date="2011" name="Nature">
        <title>Genome sequence and analysis of the tuber crop potato.</title>
        <authorList>
            <consortium name="The Potato Genome Sequencing Consortium"/>
        </authorList>
    </citation>
    <scope>NUCLEOTIDE SEQUENCE [LARGE SCALE GENOMIC DNA]</scope>
    <source>
        <strain evidence="4">cv. DM1-3 516 R44</strain>
    </source>
</reference>
<feature type="region of interest" description="Disordered" evidence="1">
    <location>
        <begin position="34"/>
        <end position="76"/>
    </location>
</feature>
<dbReference type="EnsemblPlants" id="PGSC0003DMT400090037">
    <property type="protein sequence ID" value="PGSC0003DMT400090037"/>
    <property type="gene ID" value="PGSC0003DMG400039608"/>
</dbReference>
<dbReference type="AlphaFoldDB" id="M1DJH2"/>